<dbReference type="AlphaFoldDB" id="A0A9P8MR75"/>
<dbReference type="EMBL" id="JAIZPD010000010">
    <property type="protein sequence ID" value="KAH0960338.1"/>
    <property type="molecule type" value="Genomic_DNA"/>
</dbReference>
<evidence type="ECO:0000256" key="3">
    <source>
        <dbReference type="ARBA" id="ARBA00011524"/>
    </source>
</evidence>
<dbReference type="InterPro" id="IPR056350">
    <property type="entry name" value="HAT_Syf1_central"/>
</dbReference>
<sequence length="819" mass="95186">MASAGYKSGRPDLQVLSSDDAVYEQAILRDLASVNPWIAYIDFKFRHGSLLEQNFVMARACLQLPRSYKLWKLFLTFRVNHVTELNPTALAVEYNKVNTLFEKALILLNKMPRIWEMYLQFLLQQPVVTHARRTFDRALRALPITQHKRIWTLYLHFANAASGETAVRVWRRYMHIHPESAEDFIELLLRTGAYTEAAKRYVDLLNNVRFTSKHGKGHFELWSEMVDVIVEHAAEIDTKNETGLNVERIIRSGLVRFADQSGKFWASLATYWIRKGSFERARDVFEEAIMTVMTVRDFTLIFDAYVEFEESVISALMDAASKRAEKGVVHDDADFELDFRMMRFEHLMDRRPFLLNDVLLRQNPNNVSEWEKRVALWGDNKPEIVQTYSDAISAIHPKRATGSFHKIWARYARFYERGGDLRSARIIMEKAVKVPFKSVAELADMWIEWAEMELRNENFDDAVRIMAKAVQAPKRSNIDYFDETLSPQQRVHKSWKLWSFYVDLVESVSTLEEVKRVYERIFELRIATPQTVVNYANLLEEHHYYEESFKVYERGLDLFSYPVAFELWNLYLTKAVDRKIGIERLRDLFEQAVEDCPPKFAKTIYLMYGNLEEERGLARHAMRIYERATRAVADEDRADMFNFYITKSASNFGLPSTRPIYERAITALPDVEAKEMCLKFADMEKRLGEIDRARAIYGHASQFCDPRTNVDFWTRWEQFEVQHGNEDTFKEMLRIKRSVQAQYNTDVNFIASQALARSQQRVDDGTGNEAADIKASFERHARAPEGFVAASASSKGEVTIEATHPANPDAIDIDGVDDE</sequence>
<dbReference type="PANTHER" id="PTHR11246:SF5">
    <property type="entry name" value="PRE-MRNA-SPLICING FACTOR SYF1"/>
    <property type="match status" value="1"/>
</dbReference>
<organism evidence="15 16">
    <name type="scientific">Hirsutella rhossiliensis</name>
    <dbReference type="NCBI Taxonomy" id="111463"/>
    <lineage>
        <taxon>Eukaryota</taxon>
        <taxon>Fungi</taxon>
        <taxon>Dikarya</taxon>
        <taxon>Ascomycota</taxon>
        <taxon>Pezizomycotina</taxon>
        <taxon>Sordariomycetes</taxon>
        <taxon>Hypocreomycetidae</taxon>
        <taxon>Hypocreales</taxon>
        <taxon>Ophiocordycipitaceae</taxon>
        <taxon>Hirsutella</taxon>
    </lineage>
</organism>
<evidence type="ECO:0000256" key="7">
    <source>
        <dbReference type="ARBA" id="ARBA00023187"/>
    </source>
</evidence>
<evidence type="ECO:0000256" key="4">
    <source>
        <dbReference type="ARBA" id="ARBA00022664"/>
    </source>
</evidence>
<gene>
    <name evidence="15" type="ORF">HRG_08493</name>
</gene>
<dbReference type="Pfam" id="PF23231">
    <property type="entry name" value="HAT_Syf1_CNRKL1_C"/>
    <property type="match status" value="1"/>
</dbReference>
<dbReference type="GO" id="GO:0071014">
    <property type="term" value="C:post-mRNA release spliceosomal complex"/>
    <property type="evidence" value="ECO:0007669"/>
    <property type="project" value="TreeGrafter"/>
</dbReference>
<evidence type="ECO:0000256" key="2">
    <source>
        <dbReference type="ARBA" id="ARBA00008644"/>
    </source>
</evidence>
<dbReference type="InterPro" id="IPR055433">
    <property type="entry name" value="HAT_Syf1-like_N"/>
</dbReference>
<dbReference type="PANTHER" id="PTHR11246">
    <property type="entry name" value="PRE-MRNA SPLICING FACTOR"/>
    <property type="match status" value="1"/>
</dbReference>
<dbReference type="FunFam" id="1.25.40.10:FF:000023">
    <property type="entry name" value="Pre-mRNA-splicing factor SYF1"/>
    <property type="match status" value="1"/>
</dbReference>
<evidence type="ECO:0000259" key="12">
    <source>
        <dbReference type="Pfam" id="PF23220"/>
    </source>
</evidence>
<evidence type="ECO:0000313" key="16">
    <source>
        <dbReference type="Proteomes" id="UP000824596"/>
    </source>
</evidence>
<dbReference type="Proteomes" id="UP000824596">
    <property type="component" value="Unassembled WGS sequence"/>
</dbReference>
<evidence type="ECO:0000256" key="8">
    <source>
        <dbReference type="ARBA" id="ARBA00023242"/>
    </source>
</evidence>
<reference evidence="15" key="1">
    <citation type="submission" date="2021-09" db="EMBL/GenBank/DDBJ databases">
        <title>A high-quality genome of the endoparasitic fungus Hirsutella rhossiliensis with a comparison of Hirsutella genomes reveals transposable elements contributing to genome size variation.</title>
        <authorList>
            <person name="Lin R."/>
            <person name="Jiao Y."/>
            <person name="Sun X."/>
            <person name="Ling J."/>
            <person name="Xie B."/>
            <person name="Cheng X."/>
        </authorList>
    </citation>
    <scope>NUCLEOTIDE SEQUENCE</scope>
    <source>
        <strain evidence="15">HR02</strain>
    </source>
</reference>
<evidence type="ECO:0000256" key="1">
    <source>
        <dbReference type="ARBA" id="ARBA00004123"/>
    </source>
</evidence>
<evidence type="ECO:0000313" key="15">
    <source>
        <dbReference type="EMBL" id="KAH0960338.1"/>
    </source>
</evidence>
<feature type="domain" description="Pre-mRNA-splicing factor Syf1/CRNKL1-like C-terminal HAT-repeats" evidence="13">
    <location>
        <begin position="397"/>
        <end position="772"/>
    </location>
</feature>
<keyword evidence="4" id="KW-0507">mRNA processing</keyword>
<dbReference type="SMART" id="SM00386">
    <property type="entry name" value="HAT"/>
    <property type="match status" value="12"/>
</dbReference>
<dbReference type="OrthoDB" id="10067343at2759"/>
<dbReference type="Pfam" id="PF23220">
    <property type="entry name" value="HAT_Syf1_M"/>
    <property type="match status" value="1"/>
</dbReference>
<dbReference type="GeneID" id="68357622"/>
<dbReference type="SUPFAM" id="SSF48452">
    <property type="entry name" value="TPR-like"/>
    <property type="match status" value="2"/>
</dbReference>
<keyword evidence="6" id="KW-0677">Repeat</keyword>
<dbReference type="FunFam" id="1.25.40.10:FF:000666">
    <property type="entry name" value="DNA repair and transcription protein (Xab2)"/>
    <property type="match status" value="1"/>
</dbReference>
<keyword evidence="5" id="KW-0747">Spliceosome</keyword>
<evidence type="ECO:0000256" key="9">
    <source>
        <dbReference type="ARBA" id="ARBA00037272"/>
    </source>
</evidence>
<dbReference type="GO" id="GO:0000349">
    <property type="term" value="P:generation of catalytic spliceosome for first transesterification step"/>
    <property type="evidence" value="ECO:0007669"/>
    <property type="project" value="TreeGrafter"/>
</dbReference>
<dbReference type="InterPro" id="IPR011990">
    <property type="entry name" value="TPR-like_helical_dom_sf"/>
</dbReference>
<evidence type="ECO:0000256" key="10">
    <source>
        <dbReference type="ARBA" id="ARBA00039472"/>
    </source>
</evidence>
<dbReference type="GO" id="GO:0000974">
    <property type="term" value="C:Prp19 complex"/>
    <property type="evidence" value="ECO:0007669"/>
    <property type="project" value="TreeGrafter"/>
</dbReference>
<proteinExistence type="inferred from homology"/>
<dbReference type="InterPro" id="IPR003107">
    <property type="entry name" value="HAT"/>
</dbReference>
<evidence type="ECO:0000256" key="11">
    <source>
        <dbReference type="ARBA" id="ARBA00067212"/>
    </source>
</evidence>
<evidence type="ECO:0000259" key="14">
    <source>
        <dbReference type="Pfam" id="PF23233"/>
    </source>
</evidence>
<evidence type="ECO:0000259" key="13">
    <source>
        <dbReference type="Pfam" id="PF23231"/>
    </source>
</evidence>
<feature type="domain" description="Pre-mRNA-splicing factor SYF1 central HAT repeats" evidence="12">
    <location>
        <begin position="182"/>
        <end position="395"/>
    </location>
</feature>
<keyword evidence="16" id="KW-1185">Reference proteome</keyword>
<dbReference type="GO" id="GO:0071007">
    <property type="term" value="C:U2-type catalytic step 2 spliceosome"/>
    <property type="evidence" value="ECO:0007669"/>
    <property type="project" value="TreeGrafter"/>
</dbReference>
<protein>
    <recommendedName>
        <fullName evidence="10">Pre-mRNA-splicing factor SYF1</fullName>
    </recommendedName>
    <alternativeName>
        <fullName evidence="11">Pre-mRNA-splicing factor syf1</fullName>
    </alternativeName>
</protein>
<dbReference type="InterPro" id="IPR055430">
    <property type="entry name" value="HAT_Syf1_CNRKL1_C"/>
</dbReference>
<comment type="subcellular location">
    <subcellularLocation>
        <location evidence="1">Nucleus</location>
    </subcellularLocation>
</comment>
<comment type="subunit">
    <text evidence="3">Associated with the spliceosome.</text>
</comment>
<evidence type="ECO:0000256" key="5">
    <source>
        <dbReference type="ARBA" id="ARBA00022728"/>
    </source>
</evidence>
<dbReference type="FunFam" id="1.25.40.10:FF:000038">
    <property type="entry name" value="Putative pre-mRNA-splicing factor SYF1"/>
    <property type="match status" value="1"/>
</dbReference>
<keyword evidence="8" id="KW-0539">Nucleus</keyword>
<feature type="domain" description="Pre-mRNA-splicing factor Syf1-like N-terminal HAT-repeats" evidence="14">
    <location>
        <begin position="19"/>
        <end position="179"/>
    </location>
</feature>
<evidence type="ECO:0000256" key="6">
    <source>
        <dbReference type="ARBA" id="ARBA00022737"/>
    </source>
</evidence>
<comment type="similarity">
    <text evidence="2">Belongs to the crooked-neck family.</text>
</comment>
<comment type="caution">
    <text evidence="15">The sequence shown here is derived from an EMBL/GenBank/DDBJ whole genome shotgun (WGS) entry which is preliminary data.</text>
</comment>
<name>A0A9P8MR75_9HYPO</name>
<dbReference type="Gene3D" id="1.25.40.10">
    <property type="entry name" value="Tetratricopeptide repeat domain"/>
    <property type="match status" value="5"/>
</dbReference>
<comment type="function">
    <text evidence="9">Involved in pre-mRNA splicing and cell cycle progression.</text>
</comment>
<dbReference type="InterPro" id="IPR045075">
    <property type="entry name" value="Syf1-like"/>
</dbReference>
<dbReference type="Pfam" id="PF23233">
    <property type="entry name" value="HAT_Syf1_CNRKL1_N"/>
    <property type="match status" value="1"/>
</dbReference>
<accession>A0A9P8MR75</accession>
<keyword evidence="7" id="KW-0508">mRNA splicing</keyword>
<dbReference type="RefSeq" id="XP_044717851.1">
    <property type="nucleotide sequence ID" value="XM_044866964.1"/>
</dbReference>